<dbReference type="SMART" id="SM00028">
    <property type="entry name" value="TPR"/>
    <property type="match status" value="5"/>
</dbReference>
<keyword evidence="5" id="KW-1185">Reference proteome</keyword>
<sequence>MLPRLLLILCLLLPVQAMAERRVALVLAAQDYKHLRKLDNPVNDAVAVEGLLAELGFEVTVETNRDLKRMRRALDDFREDGAGADVALLFYAGHGVEIAGVNYLLPVDAQAGSADAVAASALPLAEVQAAMAAVAPVGIVLLDACREDPWGGGGTGQGRSAVALNDAVDQPKPGLGRVGRADGVLFAFSAAPGEVAADGDGQDSPFTEALLRHFATPGVEVRTALTLVQQDVYDRSRGKQLPYIESGLPKLFFAAQVGELGERDRLLVAMAGLPPALRAEVEALAREKDMPLAPLYGALMSADLAGKDKSARAQALVQSAESFLRFRAQVQLLSADDPKIAQFRAEAEQALDLGAFDLARAALDKAAKLDAEARDALRDNYRARTLSEAQTHALAASAATADLRYDLAMADLTKALALYAELEGPALARADREAYSNLLWDQGDLLRNTGNTGLALRSYRAWETVAAARVTEAPRDMDYLRNWAVARVNIGDMLLLQGDLPGAEVAFRAALEVAQKLAVRRDAPLKWRHDVFVAQSKLGDVAQLRGDVPAALTQQEAALAVLRQLLAEFPDRDDVQRDLGLALDRVGDLRKLAGDPRGALVVYNEAMALRQALIARLPDQDGLRDDLATSLDKIGDVFLSLNDPKAALLRFKAEVAMLEKLVAKDPGQTRWQNDLGMGYLKSGDAHAALGAPAEAQAFYAKALELREKLAKIDPGNTDWQRSVALTQSRLGRLAFKAQDFAEATRRFTAAEAISRALAAGNPANASRQQDWAADLDSLGDVALMQGDPVRAQDLAQQSYAIASSLVARDPANVENQLGFVASLVRVAIYQDDPKQFQRKALAILKDLQSKGQLDPERARWIGIIEDQLQKP</sequence>
<dbReference type="SUPFAM" id="SSF48452">
    <property type="entry name" value="TPR-like"/>
    <property type="match status" value="2"/>
</dbReference>
<dbReference type="PANTHER" id="PTHR22576:SF37">
    <property type="entry name" value="MUCOSA-ASSOCIATED LYMPHOID TISSUE LYMPHOMA TRANSLOCATION PROTEIN 1"/>
    <property type="match status" value="1"/>
</dbReference>
<organism evidence="4 5">
    <name type="scientific">Cypionkella sinensis</name>
    <dbReference type="NCBI Taxonomy" id="1756043"/>
    <lineage>
        <taxon>Bacteria</taxon>
        <taxon>Pseudomonadati</taxon>
        <taxon>Pseudomonadota</taxon>
        <taxon>Alphaproteobacteria</taxon>
        <taxon>Rhodobacterales</taxon>
        <taxon>Paracoccaceae</taxon>
        <taxon>Cypionkella</taxon>
    </lineage>
</organism>
<dbReference type="InterPro" id="IPR019734">
    <property type="entry name" value="TPR_rpt"/>
</dbReference>
<dbReference type="InterPro" id="IPR011990">
    <property type="entry name" value="TPR-like_helical_dom_sf"/>
</dbReference>
<keyword evidence="2" id="KW-0732">Signal</keyword>
<feature type="chain" id="PRO_5045376765" evidence="2">
    <location>
        <begin position="20"/>
        <end position="871"/>
    </location>
</feature>
<dbReference type="InterPro" id="IPR015917">
    <property type="entry name" value="Pept_C14A"/>
</dbReference>
<evidence type="ECO:0000259" key="3">
    <source>
        <dbReference type="PROSITE" id="PS50208"/>
    </source>
</evidence>
<evidence type="ECO:0000313" key="4">
    <source>
        <dbReference type="EMBL" id="MFC3180018.1"/>
    </source>
</evidence>
<dbReference type="PROSITE" id="PS50208">
    <property type="entry name" value="CASPASE_P20"/>
    <property type="match status" value="1"/>
</dbReference>
<gene>
    <name evidence="4" type="ORF">ACFOGH_03360</name>
</gene>
<dbReference type="InterPro" id="IPR011600">
    <property type="entry name" value="Pept_C14_caspase"/>
</dbReference>
<protein>
    <submittedName>
        <fullName evidence="4">Caspase family protein</fullName>
    </submittedName>
</protein>
<evidence type="ECO:0000256" key="2">
    <source>
        <dbReference type="SAM" id="SignalP"/>
    </source>
</evidence>
<dbReference type="Pfam" id="PF13181">
    <property type="entry name" value="TPR_8"/>
    <property type="match status" value="1"/>
</dbReference>
<dbReference type="Pfam" id="PF13374">
    <property type="entry name" value="TPR_10"/>
    <property type="match status" value="1"/>
</dbReference>
<feature type="signal peptide" evidence="2">
    <location>
        <begin position="1"/>
        <end position="19"/>
    </location>
</feature>
<dbReference type="Gene3D" id="3.40.50.1460">
    <property type="match status" value="1"/>
</dbReference>
<name>A0ABV7IW31_9RHOB</name>
<accession>A0ABV7IW31</accession>
<evidence type="ECO:0000313" key="5">
    <source>
        <dbReference type="Proteomes" id="UP001595547"/>
    </source>
</evidence>
<proteinExistence type="inferred from homology"/>
<dbReference type="Gene3D" id="1.25.40.10">
    <property type="entry name" value="Tetratricopeptide repeat domain"/>
    <property type="match status" value="3"/>
</dbReference>
<dbReference type="InterPro" id="IPR052039">
    <property type="entry name" value="Caspase-related_regulators"/>
</dbReference>
<dbReference type="InterPro" id="IPR001309">
    <property type="entry name" value="Pept_C14_p20"/>
</dbReference>
<dbReference type="InterPro" id="IPR029030">
    <property type="entry name" value="Caspase-like_dom_sf"/>
</dbReference>
<dbReference type="Pfam" id="PF00656">
    <property type="entry name" value="Peptidase_C14"/>
    <property type="match status" value="1"/>
</dbReference>
<reference evidence="5" key="1">
    <citation type="journal article" date="2019" name="Int. J. Syst. Evol. Microbiol.">
        <title>The Global Catalogue of Microorganisms (GCM) 10K type strain sequencing project: providing services to taxonomists for standard genome sequencing and annotation.</title>
        <authorList>
            <consortium name="The Broad Institute Genomics Platform"/>
            <consortium name="The Broad Institute Genome Sequencing Center for Infectious Disease"/>
            <person name="Wu L."/>
            <person name="Ma J."/>
        </authorList>
    </citation>
    <scope>NUCLEOTIDE SEQUENCE [LARGE SCALE GENOMIC DNA]</scope>
    <source>
        <strain evidence="5">KCTC 52039</strain>
    </source>
</reference>
<dbReference type="RefSeq" id="WP_380071642.1">
    <property type="nucleotide sequence ID" value="NZ_JBHRTO010000001.1"/>
</dbReference>
<evidence type="ECO:0000256" key="1">
    <source>
        <dbReference type="ARBA" id="ARBA00010134"/>
    </source>
</evidence>
<dbReference type="PANTHER" id="PTHR22576">
    <property type="entry name" value="MUCOSA ASSOCIATED LYMPHOID TISSUE LYMPHOMA TRANSLOCATION PROTEIN 1/PARACASPASE"/>
    <property type="match status" value="1"/>
</dbReference>
<comment type="similarity">
    <text evidence="1">Belongs to the peptidase C14A family.</text>
</comment>
<dbReference type="EMBL" id="JBHRTO010000001">
    <property type="protein sequence ID" value="MFC3180018.1"/>
    <property type="molecule type" value="Genomic_DNA"/>
</dbReference>
<feature type="domain" description="Caspase family p20" evidence="3">
    <location>
        <begin position="20"/>
        <end position="149"/>
    </location>
</feature>
<dbReference type="SMART" id="SM00115">
    <property type="entry name" value="CASc"/>
    <property type="match status" value="1"/>
</dbReference>
<dbReference type="Proteomes" id="UP001595547">
    <property type="component" value="Unassembled WGS sequence"/>
</dbReference>
<comment type="caution">
    <text evidence="4">The sequence shown here is derived from an EMBL/GenBank/DDBJ whole genome shotgun (WGS) entry which is preliminary data.</text>
</comment>
<dbReference type="SUPFAM" id="SSF52129">
    <property type="entry name" value="Caspase-like"/>
    <property type="match status" value="1"/>
</dbReference>